<evidence type="ECO:0000313" key="12">
    <source>
        <dbReference type="EMBL" id="WZN62195.1"/>
    </source>
</evidence>
<feature type="binding site" evidence="9">
    <location>
        <position position="221"/>
    </location>
    <ligand>
        <name>[2Fe-2S] cluster</name>
        <dbReference type="ChEBI" id="CHEBI:190135"/>
    </ligand>
</feature>
<feature type="short sequence motif" description="Cx2C motif 1" evidence="9">
    <location>
        <begin position="272"/>
        <end position="275"/>
    </location>
</feature>
<dbReference type="Proteomes" id="UP001472866">
    <property type="component" value="Chromosome 05"/>
</dbReference>
<comment type="similarity">
    <text evidence="2 9">Belongs to the anamorsin family.</text>
</comment>
<comment type="subcellular location">
    <subcellularLocation>
        <location evidence="9">Cytoplasm</location>
    </subcellularLocation>
    <subcellularLocation>
        <location evidence="9">Mitochondrion intermembrane space</location>
    </subcellularLocation>
</comment>
<feature type="compositionally biased region" description="Basic residues" evidence="10">
    <location>
        <begin position="162"/>
        <end position="171"/>
    </location>
</feature>
<keyword evidence="8 9" id="KW-0496">Mitochondrion</keyword>
<feature type="binding site" evidence="9">
    <location>
        <position position="283"/>
    </location>
    <ligand>
        <name>[4Fe-4S] cluster</name>
        <dbReference type="ChEBI" id="CHEBI:49883"/>
    </ligand>
</feature>
<name>A0AAX4P9E5_9CHLO</name>
<dbReference type="InterPro" id="IPR007785">
    <property type="entry name" value="Anamorsin"/>
</dbReference>
<evidence type="ECO:0000256" key="5">
    <source>
        <dbReference type="ARBA" id="ARBA00022723"/>
    </source>
</evidence>
<keyword evidence="3 9" id="KW-0004">4Fe-4S</keyword>
<comment type="function">
    <text evidence="9">Component of the cytosolic iron-sulfur (Fe-S) protein assembly (CIA) machinery. Required for the maturation of extramitochondrial Fe-S proteins. Part of an electron transfer chain functioning in an early step of cytosolic Fe-S biogenesis, facilitating the de novo assembly of a [4Fe-4S] cluster on the cytosolic Fe-S scaffold complex. Electrons are transferred from NADPH via a FAD- and FMN-containing diflavin oxidoreductase. Together with the diflavin oxidoreductase, also required for the assembly of the diferric tyrosyl radical cofactor of ribonucleotide reductase (RNR), probably by providing electrons for reduction during radical cofactor maturation in the catalytic small subunit.</text>
</comment>
<dbReference type="GO" id="GO:0016226">
    <property type="term" value="P:iron-sulfur cluster assembly"/>
    <property type="evidence" value="ECO:0007669"/>
    <property type="project" value="UniProtKB-UniRule"/>
</dbReference>
<dbReference type="Pfam" id="PF05093">
    <property type="entry name" value="CIAPIN1"/>
    <property type="match status" value="1"/>
</dbReference>
<dbReference type="AlphaFoldDB" id="A0AAX4P9E5"/>
<evidence type="ECO:0000256" key="7">
    <source>
        <dbReference type="ARBA" id="ARBA00023014"/>
    </source>
</evidence>
<dbReference type="InterPro" id="IPR046408">
    <property type="entry name" value="CIAPIN1"/>
</dbReference>
<reference evidence="12 13" key="1">
    <citation type="submission" date="2024-03" db="EMBL/GenBank/DDBJ databases">
        <title>Complete genome sequence of the green alga Chloropicon roscoffensis RCC1871.</title>
        <authorList>
            <person name="Lemieux C."/>
            <person name="Pombert J.-F."/>
            <person name="Otis C."/>
            <person name="Turmel M."/>
        </authorList>
    </citation>
    <scope>NUCLEOTIDE SEQUENCE [LARGE SCALE GENOMIC DNA]</scope>
    <source>
        <strain evidence="12 13">RCC1871</strain>
    </source>
</reference>
<feature type="region of interest" description="Fe-S binding site B" evidence="9">
    <location>
        <begin position="272"/>
        <end position="286"/>
    </location>
</feature>
<feature type="binding site" evidence="9">
    <location>
        <position position="286"/>
    </location>
    <ligand>
        <name>[4Fe-4S] cluster</name>
        <dbReference type="ChEBI" id="CHEBI:49883"/>
    </ligand>
</feature>
<feature type="binding site" evidence="9">
    <location>
        <position position="275"/>
    </location>
    <ligand>
        <name>[4Fe-4S] cluster</name>
        <dbReference type="ChEBI" id="CHEBI:49883"/>
    </ligand>
</feature>
<gene>
    <name evidence="12" type="ORF">HKI87_05g37310</name>
</gene>
<dbReference type="GO" id="GO:0046872">
    <property type="term" value="F:metal ion binding"/>
    <property type="evidence" value="ECO:0007669"/>
    <property type="project" value="UniProtKB-KW"/>
</dbReference>
<comment type="domain">
    <text evidence="9">The twin Cx2C motifs are involved in the recognition by the mitochondrial MIA40-ERV1 disulfide relay system. The formation of 2 disulfide bonds in the Cx2C motifs through dithiol/disulfide exchange reactions effectively traps the protein in the mitochondrial intermembrane space.</text>
</comment>
<comment type="cofactor">
    <cofactor evidence="1 9">
        <name>[4Fe-4S] cluster</name>
        <dbReference type="ChEBI" id="CHEBI:49883"/>
    </cofactor>
</comment>
<dbReference type="EMBL" id="CP151505">
    <property type="protein sequence ID" value="WZN62195.1"/>
    <property type="molecule type" value="Genomic_DNA"/>
</dbReference>
<feature type="domain" description="Anamorsin C-terminal" evidence="11">
    <location>
        <begin position="222"/>
        <end position="302"/>
    </location>
</feature>
<evidence type="ECO:0000256" key="8">
    <source>
        <dbReference type="ARBA" id="ARBA00023128"/>
    </source>
</evidence>
<keyword evidence="5 9" id="KW-0479">Metal-binding</keyword>
<evidence type="ECO:0000313" key="13">
    <source>
        <dbReference type="Proteomes" id="UP001472866"/>
    </source>
</evidence>
<keyword evidence="7 9" id="KW-0411">Iron-sulfur</keyword>
<comment type="cofactor">
    <cofactor evidence="9">
        <name>[2Fe-2S] cluster</name>
        <dbReference type="ChEBI" id="CHEBI:190135"/>
    </cofactor>
</comment>
<evidence type="ECO:0000256" key="3">
    <source>
        <dbReference type="ARBA" id="ARBA00022485"/>
    </source>
</evidence>
<evidence type="ECO:0000256" key="2">
    <source>
        <dbReference type="ARBA" id="ARBA00008169"/>
    </source>
</evidence>
<dbReference type="GO" id="GO:0051539">
    <property type="term" value="F:4 iron, 4 sulfur cluster binding"/>
    <property type="evidence" value="ECO:0007669"/>
    <property type="project" value="UniProtKB-KW"/>
</dbReference>
<comment type="caution">
    <text evidence="9">Lacks conserved residue(s) required for the propagation of feature annotation.</text>
</comment>
<feature type="binding site" evidence="9">
    <location>
        <position position="231"/>
    </location>
    <ligand>
        <name>[2Fe-2S] cluster</name>
        <dbReference type="ChEBI" id="CHEBI:190135"/>
    </ligand>
</feature>
<feature type="short sequence motif" description="Cx2C motif 2" evidence="9">
    <location>
        <begin position="283"/>
        <end position="286"/>
    </location>
</feature>
<evidence type="ECO:0000256" key="6">
    <source>
        <dbReference type="ARBA" id="ARBA00023004"/>
    </source>
</evidence>
<feature type="region of interest" description="Disordered" evidence="10">
    <location>
        <begin position="156"/>
        <end position="179"/>
    </location>
</feature>
<evidence type="ECO:0000256" key="4">
    <source>
        <dbReference type="ARBA" id="ARBA00022490"/>
    </source>
</evidence>
<evidence type="ECO:0000256" key="1">
    <source>
        <dbReference type="ARBA" id="ARBA00001966"/>
    </source>
</evidence>
<keyword evidence="6 9" id="KW-0408">Iron</keyword>
<evidence type="ECO:0000256" key="9">
    <source>
        <dbReference type="HAMAP-Rule" id="MF_03115"/>
    </source>
</evidence>
<evidence type="ECO:0000259" key="11">
    <source>
        <dbReference type="Pfam" id="PF05093"/>
    </source>
</evidence>
<keyword evidence="13" id="KW-1185">Reference proteome</keyword>
<feature type="binding site" evidence="9">
    <location>
        <position position="272"/>
    </location>
    <ligand>
        <name>[4Fe-4S] cluster</name>
        <dbReference type="ChEBI" id="CHEBI:49883"/>
    </ligand>
</feature>
<keyword evidence="9" id="KW-0001">2Fe-2S</keyword>
<dbReference type="GO" id="GO:0051537">
    <property type="term" value="F:2 iron, 2 sulfur cluster binding"/>
    <property type="evidence" value="ECO:0007669"/>
    <property type="project" value="UniProtKB-UniRule"/>
</dbReference>
<comment type="domain">
    <text evidence="9">The N-terminal domain has structural similarity with S-adenosyl-L-methionine-dependent methyltransferases, but does not bind S-adenosyl-L-methionine. It is required for correct assembly of the 2 Fe-S clusters.</text>
</comment>
<sequence length="311" mass="32826">MATVVCSSEENEFVNLAVLDFVCAKFSLEKAKTSVVTGDSGALERLGKACKVDAAVVLATSATEGLQRALGALHGSMTGTGAAHVLLLRDEAWKGDAEAEDAAVRKAVLLAGFTLAEGQPTVSPVPRSLGAIRAATPGKALKELCSYSLAKPQWQQGAKQGLRSKLRRKKKDPAPEPVAKEEVLKAWKLGGGDDDLIDEDVLVDDIQMPAPVAAKADEGGCKPKRKACKNCSCGRREMEEAEERAAAEGASPADLANPNLTKEQVENPQSACGNCALGDAFRCESCPYKGMPRFKLGEKIELTATMLEADV</sequence>
<dbReference type="GO" id="GO:0005758">
    <property type="term" value="C:mitochondrial intermembrane space"/>
    <property type="evidence" value="ECO:0007669"/>
    <property type="project" value="UniProtKB-SubCell"/>
</dbReference>
<accession>A0AAX4P9E5</accession>
<keyword evidence="4 9" id="KW-0963">Cytoplasm</keyword>
<comment type="subunit">
    <text evidence="9">Monomer.</text>
</comment>
<dbReference type="GO" id="GO:0009055">
    <property type="term" value="F:electron transfer activity"/>
    <property type="evidence" value="ECO:0007669"/>
    <property type="project" value="UniProtKB-UniRule"/>
</dbReference>
<feature type="binding site" evidence="9">
    <location>
        <position position="233"/>
    </location>
    <ligand>
        <name>[2Fe-2S] cluster</name>
        <dbReference type="ChEBI" id="CHEBI:190135"/>
    </ligand>
</feature>
<dbReference type="PANTHER" id="PTHR13273">
    <property type="entry name" value="ANAMORSIN"/>
    <property type="match status" value="1"/>
</dbReference>
<organism evidence="12 13">
    <name type="scientific">Chloropicon roscoffensis</name>
    <dbReference type="NCBI Taxonomy" id="1461544"/>
    <lineage>
        <taxon>Eukaryota</taxon>
        <taxon>Viridiplantae</taxon>
        <taxon>Chlorophyta</taxon>
        <taxon>Chloropicophyceae</taxon>
        <taxon>Chloropicales</taxon>
        <taxon>Chloropicaceae</taxon>
        <taxon>Chloropicon</taxon>
    </lineage>
</organism>
<protein>
    <recommendedName>
        <fullName evidence="9">Anamorsin homolog</fullName>
    </recommendedName>
    <alternativeName>
        <fullName evidence="9">Fe-S cluster assembly protein DRE2 homolog</fullName>
    </alternativeName>
</protein>
<dbReference type="PANTHER" id="PTHR13273:SF14">
    <property type="entry name" value="ANAMORSIN"/>
    <property type="match status" value="1"/>
</dbReference>
<feature type="binding site" evidence="9">
    <location>
        <position position="228"/>
    </location>
    <ligand>
        <name>[2Fe-2S] cluster</name>
        <dbReference type="ChEBI" id="CHEBI:190135"/>
    </ligand>
</feature>
<proteinExistence type="inferred from homology"/>
<evidence type="ECO:0000256" key="10">
    <source>
        <dbReference type="SAM" id="MobiDB-lite"/>
    </source>
</evidence>
<comment type="domain">
    <text evidence="9">The C-terminal domain binds 2 Fe-S clusters but is otherwise mostly in an intrinsically disordered conformation.</text>
</comment>
<dbReference type="HAMAP" id="MF_03115">
    <property type="entry name" value="Anamorsin"/>
    <property type="match status" value="1"/>
</dbReference>